<feature type="region of interest" description="Disordered" evidence="1">
    <location>
        <begin position="378"/>
        <end position="564"/>
    </location>
</feature>
<feature type="compositionally biased region" description="Basic and acidic residues" evidence="1">
    <location>
        <begin position="459"/>
        <end position="469"/>
    </location>
</feature>
<keyword evidence="3" id="KW-1185">Reference proteome</keyword>
<accession>A0ABR3F8T1</accession>
<feature type="compositionally biased region" description="Low complexity" evidence="1">
    <location>
        <begin position="599"/>
        <end position="621"/>
    </location>
</feature>
<feature type="region of interest" description="Disordered" evidence="1">
    <location>
        <begin position="597"/>
        <end position="686"/>
    </location>
</feature>
<feature type="compositionally biased region" description="Polar residues" evidence="1">
    <location>
        <begin position="726"/>
        <end position="739"/>
    </location>
</feature>
<gene>
    <name evidence="2" type="ORF">V5O48_010464</name>
</gene>
<proteinExistence type="predicted"/>
<protein>
    <recommendedName>
        <fullName evidence="4">HNH nuclease domain-containing protein</fullName>
    </recommendedName>
</protein>
<sequence length="748" mass="83657">MDALSAELHRNIALPGVREYYGKKGKKNGTAGLKVLLGWLDAFRLRIIASCVHGFRCILTWEPGGVNDDLNFCHLVARTTNSAHLRALEYSIGLYPETLFVDCYLNLIIMKVDLHHAFDKGKFLLVPPVHVLRRILAYLKRNAKVLLTKDRQKFYEMFSEHQWTYEFLSISFDPQRSINRKNIDQSRRVGGLDRFANREGYTEFRHPWDSPELKNVPSQAHPIFMAFNNVFLLWELTSEKFNELWNEHECVRVLHEIGELLTKKPPREFFQTKPGQVNEPPETENLAYLFPREAPYQKKAQLFHELLDEFQRARDGKLDGVLPGGVVSPSARKRLSASGSPLRVTRSAATGLRLENFIRESDGDVVVEEMEIVPKAVPPNTRKASYRGNSEAVRAGKDPTLRSKTDLGQLLSRNQGSDSNINGARVRSTSAKDSSKHNAPVEAVSFSAVRAPSKRKRSGSFEKVQDDFGRSIPSKIHCPRGAGTPISVSDNDEVVEPSEESTACLRRASVMSPRKPRGTSEHAARSPRCSLPYDDPSDDELSLPLRKRQSSTQKHDAKEWGNRQKRSRLKIAVLARSRNEQSSNSKQLEVLEVVDRGTSASSSPIHPWESSSRSRSPSRGSTINHTSSTNCPTTVELSSPPQRPRLQGPVASASPPRAPSRGGDDARSKDRRLSPNTHLGAGPFGSPYAKLSLIRRATSSATPLDHHTRSSTRNMSIIARKEDLTIHTSSSPEKVQATSEELIRSVEI</sequence>
<feature type="compositionally biased region" description="Basic and acidic residues" evidence="1">
    <location>
        <begin position="553"/>
        <end position="562"/>
    </location>
</feature>
<dbReference type="EMBL" id="JBAHYK010000759">
    <property type="protein sequence ID" value="KAL0571499.1"/>
    <property type="molecule type" value="Genomic_DNA"/>
</dbReference>
<dbReference type="Proteomes" id="UP001465976">
    <property type="component" value="Unassembled WGS sequence"/>
</dbReference>
<name>A0ABR3F8T1_9AGAR</name>
<organism evidence="2 3">
    <name type="scientific">Marasmius crinis-equi</name>
    <dbReference type="NCBI Taxonomy" id="585013"/>
    <lineage>
        <taxon>Eukaryota</taxon>
        <taxon>Fungi</taxon>
        <taxon>Dikarya</taxon>
        <taxon>Basidiomycota</taxon>
        <taxon>Agaricomycotina</taxon>
        <taxon>Agaricomycetes</taxon>
        <taxon>Agaricomycetidae</taxon>
        <taxon>Agaricales</taxon>
        <taxon>Marasmiineae</taxon>
        <taxon>Marasmiaceae</taxon>
        <taxon>Marasmius</taxon>
    </lineage>
</organism>
<evidence type="ECO:0000313" key="2">
    <source>
        <dbReference type="EMBL" id="KAL0571499.1"/>
    </source>
</evidence>
<evidence type="ECO:0000313" key="3">
    <source>
        <dbReference type="Proteomes" id="UP001465976"/>
    </source>
</evidence>
<comment type="caution">
    <text evidence="2">The sequence shown here is derived from an EMBL/GenBank/DDBJ whole genome shotgun (WGS) entry which is preliminary data.</text>
</comment>
<feature type="compositionally biased region" description="Low complexity" evidence="1">
    <location>
        <begin position="651"/>
        <end position="661"/>
    </location>
</feature>
<feature type="region of interest" description="Disordered" evidence="1">
    <location>
        <begin position="699"/>
        <end position="748"/>
    </location>
</feature>
<evidence type="ECO:0000256" key="1">
    <source>
        <dbReference type="SAM" id="MobiDB-lite"/>
    </source>
</evidence>
<evidence type="ECO:0008006" key="4">
    <source>
        <dbReference type="Google" id="ProtNLM"/>
    </source>
</evidence>
<feature type="compositionally biased region" description="Polar residues" evidence="1">
    <location>
        <begin position="622"/>
        <end position="640"/>
    </location>
</feature>
<reference evidence="2 3" key="1">
    <citation type="submission" date="2024-02" db="EMBL/GenBank/DDBJ databases">
        <title>A draft genome for the cacao thread blight pathogen Marasmius crinis-equi.</title>
        <authorList>
            <person name="Cohen S.P."/>
            <person name="Baruah I.K."/>
            <person name="Amoako-Attah I."/>
            <person name="Bukari Y."/>
            <person name="Meinhardt L.W."/>
            <person name="Bailey B.A."/>
        </authorList>
    </citation>
    <scope>NUCLEOTIDE SEQUENCE [LARGE SCALE GENOMIC DNA]</scope>
    <source>
        <strain evidence="2 3">GH-76</strain>
    </source>
</reference>
<feature type="compositionally biased region" description="Polar residues" evidence="1">
    <location>
        <begin position="411"/>
        <end position="432"/>
    </location>
</feature>
<feature type="compositionally biased region" description="Acidic residues" evidence="1">
    <location>
        <begin position="490"/>
        <end position="499"/>
    </location>
</feature>
<feature type="compositionally biased region" description="Basic and acidic residues" evidence="1">
    <location>
        <begin position="394"/>
        <end position="405"/>
    </location>
</feature>
<feature type="compositionally biased region" description="Basic and acidic residues" evidence="1">
    <location>
        <begin position="662"/>
        <end position="673"/>
    </location>
</feature>